<feature type="compositionally biased region" description="Basic residues" evidence="4">
    <location>
        <begin position="65"/>
        <end position="75"/>
    </location>
</feature>
<dbReference type="Pfam" id="PF06978">
    <property type="entry name" value="POP1_N"/>
    <property type="match status" value="1"/>
</dbReference>
<feature type="domain" description="POPLD" evidence="6">
    <location>
        <begin position="492"/>
        <end position="568"/>
    </location>
</feature>
<dbReference type="AlphaFoldDB" id="A0AAP0HDH9"/>
<dbReference type="Proteomes" id="UP001419268">
    <property type="component" value="Unassembled WGS sequence"/>
</dbReference>
<keyword evidence="2" id="KW-0819">tRNA processing</keyword>
<feature type="domain" description="POP1 C-terminal" evidence="7">
    <location>
        <begin position="748"/>
        <end position="831"/>
    </location>
</feature>
<evidence type="ECO:0000256" key="2">
    <source>
        <dbReference type="ARBA" id="ARBA00022694"/>
    </source>
</evidence>
<evidence type="ECO:0000256" key="1">
    <source>
        <dbReference type="ARBA" id="ARBA00004123"/>
    </source>
</evidence>
<accession>A0AAP0HDH9</accession>
<evidence type="ECO:0000259" key="6">
    <source>
        <dbReference type="Pfam" id="PF08170"/>
    </source>
</evidence>
<dbReference type="PANTHER" id="PTHR22731:SF3">
    <property type="entry name" value="RIBONUCLEASES P_MRP PROTEIN SUBUNIT POP1"/>
    <property type="match status" value="1"/>
</dbReference>
<sequence length="842" mass="94319">MEPKKRNQTKPSTPQPPRTLNVQAFVESRSAELQSLHTLVSNRLHGDFRPRKRRRTNSYDDRIAKSRFKKSRKSGQKVSGNSDGDRKEVPPPPPPPPRRVRRRVELRRNLESGFCRSGDGTRRLRTHLWYAKRFAMAKAWGFYVPMGLLGRGRGSRALLKWYRKGAVLHDASYYSADSLLSILKMVLVSSYSDDRGMKSTSILSGVCYGSAMLHYVGAPSSEVIGPVTYMWRPSMSCNDGADHEESHGIDGLGASGRSSPCSSFRQLWIWIHAAAFSEGFDSLQIACQKHVSKVKLLSLLMSEAGTSVNCLSLDGRLAKLEVMGENAMKYLQQVLHHVPRASDGPTLKRCSVSEADSDTHLEKSFIFEQAVHLPSHSIISLTVKDPRVLSNKNIEFVSEESPVIVNGDVLEEKSDNSLANIKQSKDKDKVTDEASILLDENFLSVERHRRRMKFFQLDNTSSALPSAETAESAGLCPILLLKNNNQKGVNVGWSIILPLSWVKAFWIPLVTRGVHAIGLREKHWIASDVGLPCFPFDFPDTNAYSSFMATQATASDQFAERRPPAMRPFRVPIPPPWNCIRSTYDLRSTSIEETQAAGGQVLLAEASSGTKNCDLESSEPDSSLFKGFFVIRTSNILRMFLNYIYGNNNVLLFPNALIGKKAEFFKAQEHLRFGLKGATHIPFDRKLCFVRVRLYAYKDGAFEEGSVVCAPHPADIELWTSRSDEAEGLQIPQSSVASYFIQQPSDEWQLNKPENPAAAETHRLPIGFVTSGFVRGSSKPAAVALCETGLLAQLRREQWESVQVKHRRWEIFVLVRNLRSSAYRLALATIVLERQEDDLSFL</sequence>
<evidence type="ECO:0000256" key="4">
    <source>
        <dbReference type="SAM" id="MobiDB-lite"/>
    </source>
</evidence>
<feature type="region of interest" description="Disordered" evidence="4">
    <location>
        <begin position="38"/>
        <end position="105"/>
    </location>
</feature>
<evidence type="ECO:0000259" key="5">
    <source>
        <dbReference type="Pfam" id="PF06978"/>
    </source>
</evidence>
<evidence type="ECO:0000313" key="8">
    <source>
        <dbReference type="EMBL" id="KAK9084358.1"/>
    </source>
</evidence>
<dbReference type="EMBL" id="JBBNAG010000013">
    <property type="protein sequence ID" value="KAK9084358.1"/>
    <property type="molecule type" value="Genomic_DNA"/>
</dbReference>
<organism evidence="8 9">
    <name type="scientific">Stephania cephalantha</name>
    <dbReference type="NCBI Taxonomy" id="152367"/>
    <lineage>
        <taxon>Eukaryota</taxon>
        <taxon>Viridiplantae</taxon>
        <taxon>Streptophyta</taxon>
        <taxon>Embryophyta</taxon>
        <taxon>Tracheophyta</taxon>
        <taxon>Spermatophyta</taxon>
        <taxon>Magnoliopsida</taxon>
        <taxon>Ranunculales</taxon>
        <taxon>Menispermaceae</taxon>
        <taxon>Menispermoideae</taxon>
        <taxon>Cissampelideae</taxon>
        <taxon>Stephania</taxon>
    </lineage>
</organism>
<reference evidence="8 9" key="1">
    <citation type="submission" date="2024-01" db="EMBL/GenBank/DDBJ databases">
        <title>Genome assemblies of Stephania.</title>
        <authorList>
            <person name="Yang L."/>
        </authorList>
    </citation>
    <scope>NUCLEOTIDE SEQUENCE [LARGE SCALE GENOMIC DNA]</scope>
    <source>
        <strain evidence="8">JXDWG</strain>
        <tissue evidence="8">Leaf</tissue>
    </source>
</reference>
<dbReference type="InterPro" id="IPR055079">
    <property type="entry name" value="POP1_C"/>
</dbReference>
<comment type="subcellular location">
    <subcellularLocation>
        <location evidence="1">Nucleus</location>
    </subcellularLocation>
</comment>
<dbReference type="PANTHER" id="PTHR22731">
    <property type="entry name" value="RIBONUCLEASES P/MRP PROTEIN SUBUNIT POP1"/>
    <property type="match status" value="1"/>
</dbReference>
<comment type="caution">
    <text evidence="8">The sequence shown here is derived from an EMBL/GenBank/DDBJ whole genome shotgun (WGS) entry which is preliminary data.</text>
</comment>
<dbReference type="InterPro" id="IPR039182">
    <property type="entry name" value="Pop1"/>
</dbReference>
<gene>
    <name evidence="8" type="ORF">Scep_030829</name>
</gene>
<keyword evidence="3" id="KW-0539">Nucleus</keyword>
<feature type="region of interest" description="Disordered" evidence="4">
    <location>
        <begin position="1"/>
        <end position="20"/>
    </location>
</feature>
<dbReference type="GO" id="GO:0001682">
    <property type="term" value="P:tRNA 5'-leader removal"/>
    <property type="evidence" value="ECO:0007669"/>
    <property type="project" value="InterPro"/>
</dbReference>
<evidence type="ECO:0000256" key="3">
    <source>
        <dbReference type="ARBA" id="ARBA00023242"/>
    </source>
</evidence>
<dbReference type="InterPro" id="IPR012590">
    <property type="entry name" value="POPLD_dom"/>
</dbReference>
<dbReference type="InterPro" id="IPR009723">
    <property type="entry name" value="Pop1_N"/>
</dbReference>
<evidence type="ECO:0000259" key="7">
    <source>
        <dbReference type="Pfam" id="PF22770"/>
    </source>
</evidence>
<proteinExistence type="predicted"/>
<keyword evidence="9" id="KW-1185">Reference proteome</keyword>
<dbReference type="Pfam" id="PF22770">
    <property type="entry name" value="POP1_C"/>
    <property type="match status" value="1"/>
</dbReference>
<name>A0AAP0HDH9_9MAGN</name>
<feature type="domain" description="Pop1 N-terminal" evidence="5">
    <location>
        <begin position="124"/>
        <end position="175"/>
    </location>
</feature>
<dbReference type="GO" id="GO:0005655">
    <property type="term" value="C:nucleolar ribonuclease P complex"/>
    <property type="evidence" value="ECO:0007669"/>
    <property type="project" value="InterPro"/>
</dbReference>
<evidence type="ECO:0000313" key="9">
    <source>
        <dbReference type="Proteomes" id="UP001419268"/>
    </source>
</evidence>
<protein>
    <submittedName>
        <fullName evidence="8">Uncharacterized protein</fullName>
    </submittedName>
</protein>
<dbReference type="GO" id="GO:0000172">
    <property type="term" value="C:ribonuclease MRP complex"/>
    <property type="evidence" value="ECO:0007669"/>
    <property type="project" value="InterPro"/>
</dbReference>
<dbReference type="Pfam" id="PF08170">
    <property type="entry name" value="POPLD"/>
    <property type="match status" value="1"/>
</dbReference>